<dbReference type="AlphaFoldDB" id="A0A1L7CQR2"/>
<evidence type="ECO:0000256" key="1">
    <source>
        <dbReference type="SAM" id="Phobius"/>
    </source>
</evidence>
<proteinExistence type="predicted"/>
<keyword evidence="1" id="KW-1133">Transmembrane helix</keyword>
<feature type="transmembrane region" description="Helical" evidence="1">
    <location>
        <begin position="125"/>
        <end position="149"/>
    </location>
</feature>
<protein>
    <submittedName>
        <fullName evidence="2">Uncharacterized protein</fullName>
    </submittedName>
</protein>
<dbReference type="EMBL" id="CP009247">
    <property type="protein sequence ID" value="APT88184.1"/>
    <property type="molecule type" value="Genomic_DNA"/>
</dbReference>
<evidence type="ECO:0000313" key="2">
    <source>
        <dbReference type="EMBL" id="APT88184.1"/>
    </source>
</evidence>
<reference evidence="2 3" key="1">
    <citation type="submission" date="2014-08" db="EMBL/GenBank/DDBJ databases">
        <title>Complete genome sequence of Corynebacterium frankenforstense ST18(T) (=DSM 45800(T)), isolated from raw cow milk.</title>
        <authorList>
            <person name="Ruckert C."/>
            <person name="Albersmeier A."/>
            <person name="Winkler A."/>
            <person name="Lipski A."/>
            <person name="Kalinowski J."/>
        </authorList>
    </citation>
    <scope>NUCLEOTIDE SEQUENCE [LARGE SCALE GENOMIC DNA]</scope>
    <source>
        <strain evidence="2 3">ST18</strain>
    </source>
</reference>
<keyword evidence="1" id="KW-0812">Transmembrane</keyword>
<feature type="transmembrane region" description="Helical" evidence="1">
    <location>
        <begin position="56"/>
        <end position="84"/>
    </location>
</feature>
<gene>
    <name evidence="2" type="ORF">CFRA_01585</name>
</gene>
<evidence type="ECO:0000313" key="3">
    <source>
        <dbReference type="Proteomes" id="UP000185434"/>
    </source>
</evidence>
<keyword evidence="3" id="KW-1185">Reference proteome</keyword>
<sequence length="174" mass="18600">MRILVALWRGIVGLEILHQLLSVAGVLADPTALRTMARETLEQTEGADVSPQTLDVAVYASAGFSALLGVAIQLILLWATVMIARRHRWSDGSRRLLMFFSIYLVIRAVALFGVGAAGVGSIPVALLAVDGSVQVLAGVAAALALVYIFNSETVRWTAEAAAEQDRTWTDPGNR</sequence>
<keyword evidence="1" id="KW-0472">Membrane</keyword>
<dbReference type="Proteomes" id="UP000185434">
    <property type="component" value="Chromosome"/>
</dbReference>
<name>A0A1L7CQR2_9CORY</name>
<organism evidence="2 3">
    <name type="scientific">Corynebacterium frankenforstense DSM 45800</name>
    <dbReference type="NCBI Taxonomy" id="1437875"/>
    <lineage>
        <taxon>Bacteria</taxon>
        <taxon>Bacillati</taxon>
        <taxon>Actinomycetota</taxon>
        <taxon>Actinomycetes</taxon>
        <taxon>Mycobacteriales</taxon>
        <taxon>Corynebacteriaceae</taxon>
        <taxon>Corynebacterium</taxon>
    </lineage>
</organism>
<accession>A0A1L7CQR2</accession>
<dbReference type="KEGG" id="cfk:CFRA_01585"/>
<feature type="transmembrane region" description="Helical" evidence="1">
    <location>
        <begin position="96"/>
        <end position="119"/>
    </location>
</feature>